<dbReference type="OrthoDB" id="271628at2759"/>
<dbReference type="PANTHER" id="PTHR10807">
    <property type="entry name" value="MYOTUBULARIN-RELATED"/>
    <property type="match status" value="1"/>
</dbReference>
<dbReference type="GeneID" id="94842901"/>
<dbReference type="SUPFAM" id="SSF52799">
    <property type="entry name" value="(Phosphotyrosine protein) phosphatases II"/>
    <property type="match status" value="1"/>
</dbReference>
<protein>
    <recommendedName>
        <fullName evidence="3">Myotubularin phosphatase domain-containing protein</fullName>
    </recommendedName>
</protein>
<dbReference type="EMBL" id="MLAK01000918">
    <property type="protein sequence ID" value="OHT01282.1"/>
    <property type="molecule type" value="Genomic_DNA"/>
</dbReference>
<dbReference type="InterPro" id="IPR016130">
    <property type="entry name" value="Tyr_Pase_AS"/>
</dbReference>
<evidence type="ECO:0000256" key="2">
    <source>
        <dbReference type="PIRSR" id="PIRSR630564-2"/>
    </source>
</evidence>
<evidence type="ECO:0000313" key="4">
    <source>
        <dbReference type="EMBL" id="OHT01282.1"/>
    </source>
</evidence>
<comment type="caution">
    <text evidence="4">The sequence shown here is derived from an EMBL/GenBank/DDBJ whole genome shotgun (WGS) entry which is preliminary data.</text>
</comment>
<proteinExistence type="predicted"/>
<evidence type="ECO:0000313" key="5">
    <source>
        <dbReference type="Proteomes" id="UP000179807"/>
    </source>
</evidence>
<dbReference type="GO" id="GO:0005737">
    <property type="term" value="C:cytoplasm"/>
    <property type="evidence" value="ECO:0007669"/>
    <property type="project" value="TreeGrafter"/>
</dbReference>
<feature type="domain" description="Myotubularin phosphatase" evidence="3">
    <location>
        <begin position="150"/>
        <end position="566"/>
    </location>
</feature>
<dbReference type="InterPro" id="IPR030564">
    <property type="entry name" value="Myotubularin"/>
</dbReference>
<dbReference type="PROSITE" id="PS51339">
    <property type="entry name" value="PPASE_MYOTUBULARIN"/>
    <property type="match status" value="1"/>
</dbReference>
<dbReference type="InterPro" id="IPR029021">
    <property type="entry name" value="Prot-tyrosine_phosphatase-like"/>
</dbReference>
<evidence type="ECO:0000256" key="1">
    <source>
        <dbReference type="PIRSR" id="PIRSR630564-1"/>
    </source>
</evidence>
<evidence type="ECO:0000259" key="3">
    <source>
        <dbReference type="PROSITE" id="PS51339"/>
    </source>
</evidence>
<gene>
    <name evidence="4" type="ORF">TRFO_31907</name>
</gene>
<dbReference type="VEuPathDB" id="TrichDB:TRFO_31907"/>
<dbReference type="AlphaFoldDB" id="A0A1J4JR99"/>
<dbReference type="Proteomes" id="UP000179807">
    <property type="component" value="Unassembled WGS sequence"/>
</dbReference>
<feature type="active site" description="Phosphocysteine intermediate" evidence="1">
    <location>
        <position position="384"/>
    </location>
</feature>
<feature type="binding site" evidence="2">
    <location>
        <begin position="384"/>
        <end position="390"/>
    </location>
    <ligand>
        <name>substrate</name>
    </ligand>
</feature>
<organism evidence="4 5">
    <name type="scientific">Tritrichomonas foetus</name>
    <dbReference type="NCBI Taxonomy" id="1144522"/>
    <lineage>
        <taxon>Eukaryota</taxon>
        <taxon>Metamonada</taxon>
        <taxon>Parabasalia</taxon>
        <taxon>Tritrichomonadida</taxon>
        <taxon>Tritrichomonadidae</taxon>
        <taxon>Tritrichomonas</taxon>
    </lineage>
</organism>
<feature type="binding site" evidence="2">
    <location>
        <begin position="311"/>
        <end position="312"/>
    </location>
    <ligand>
        <name>substrate</name>
    </ligand>
</feature>
<name>A0A1J4JR99_9EUKA</name>
<dbReference type="InterPro" id="IPR010569">
    <property type="entry name" value="Myotubularin-like_Pase_dom"/>
</dbReference>
<dbReference type="RefSeq" id="XP_068354418.1">
    <property type="nucleotide sequence ID" value="XM_068508197.1"/>
</dbReference>
<sequence>MLEFLFLGYFLHRELIGKSSPIFMKSVTSSYSFPSKHHKEGKKLKKNSTIIFYSEEKFFGKWKIIMNRQHYTLILTNYAIRFVQNCRSPAIILPVFAFSIISELSPTQLNVTTKLTYSFIITFLDSYVDFIPSIKEAQNNHLKFTNGINQYISSEPDHFLKANCKNSKAMCYLFHNYHARYSKKDHTKKYSWFCRTYPPRDIIPGNKITIQFFRKSNEARNRNRYPIICYTTPNGGVLLRASQPSTQFDISKLSIYAESEYLQKVYPNKVFDIYDLRPLTAAFGTLFKGGGFEDPILYNKNSKIRFCGIENIFYVTKNYLDIKKLFDLTINDHCLKYVIAKQRKSTYNLLLSQSNWTKQLYVILTTSKNIVKSLLKGNIAIIHCTDGWDRTSQAALLPQIILNPASRTLDGFLTIFIREFSKRGHNLGLRNGYQTEINSFWNATLQSSRSPIVVQLLEIVYQLMEKNPTAFEFNSDFINFLMWHMYSQEFSEFMGDDYMIRSKKFNIGYPKIMNFIHDEVELMQKYRNIHYEKQNKTLKIPNIDEYVELKTIHRCIFPAACTGHLY</sequence>
<accession>A0A1J4JR99</accession>
<keyword evidence="5" id="KW-1185">Reference proteome</keyword>
<dbReference type="PROSITE" id="PS00383">
    <property type="entry name" value="TYR_PHOSPHATASE_1"/>
    <property type="match status" value="1"/>
</dbReference>
<dbReference type="Pfam" id="PF06602">
    <property type="entry name" value="Myotub-related"/>
    <property type="match status" value="1"/>
</dbReference>
<reference evidence="4" key="1">
    <citation type="submission" date="2016-10" db="EMBL/GenBank/DDBJ databases">
        <authorList>
            <person name="Benchimol M."/>
            <person name="Almeida L.G."/>
            <person name="Vasconcelos A.T."/>
            <person name="Perreira-Neves A."/>
            <person name="Rosa I.A."/>
            <person name="Tasca T."/>
            <person name="Bogo M.R."/>
            <person name="de Souza W."/>
        </authorList>
    </citation>
    <scope>NUCLEOTIDE SEQUENCE [LARGE SCALE GENOMIC DNA]</scope>
    <source>
        <strain evidence="4">K</strain>
    </source>
</reference>